<dbReference type="AlphaFoldDB" id="A0A3P6SQ71"/>
<proteinExistence type="predicted"/>
<dbReference type="OMA" id="CCYQPKA"/>
<accession>A0A3P6SQ71</accession>
<protein>
    <submittedName>
        <fullName evidence="1">Uncharacterized protein</fullName>
    </submittedName>
</protein>
<name>A0A3P6SQ71_LITSI</name>
<organism evidence="1 2">
    <name type="scientific">Litomosoides sigmodontis</name>
    <name type="common">Filarial nematode worm</name>
    <dbReference type="NCBI Taxonomy" id="42156"/>
    <lineage>
        <taxon>Eukaryota</taxon>
        <taxon>Metazoa</taxon>
        <taxon>Ecdysozoa</taxon>
        <taxon>Nematoda</taxon>
        <taxon>Chromadorea</taxon>
        <taxon>Rhabditida</taxon>
        <taxon>Spirurina</taxon>
        <taxon>Spiruromorpha</taxon>
        <taxon>Filarioidea</taxon>
        <taxon>Onchocercidae</taxon>
        <taxon>Litomosoides</taxon>
    </lineage>
</organism>
<evidence type="ECO:0000313" key="1">
    <source>
        <dbReference type="EMBL" id="VDK73359.1"/>
    </source>
</evidence>
<dbReference type="Proteomes" id="UP000277928">
    <property type="component" value="Unassembled WGS sequence"/>
</dbReference>
<reference evidence="1 2" key="1">
    <citation type="submission" date="2018-08" db="EMBL/GenBank/DDBJ databases">
        <authorList>
            <person name="Laetsch R D."/>
            <person name="Stevens L."/>
            <person name="Kumar S."/>
            <person name="Blaxter L. M."/>
        </authorList>
    </citation>
    <scope>NUCLEOTIDE SEQUENCE [LARGE SCALE GENOMIC DNA]</scope>
</reference>
<evidence type="ECO:0000313" key="2">
    <source>
        <dbReference type="Proteomes" id="UP000277928"/>
    </source>
</evidence>
<sequence>MGGKQLKSFLCCYQSKAEDKKGKLRSPTPAYHDRTCRKEPINPDQATDLFQMDQWMTLMDERCTYKRNESPHPMEVEDLKFSDITRTLSELLVVSDSKALVLL</sequence>
<dbReference type="EMBL" id="UYRX01000088">
    <property type="protein sequence ID" value="VDK73359.1"/>
    <property type="molecule type" value="Genomic_DNA"/>
</dbReference>
<dbReference type="OrthoDB" id="5864110at2759"/>
<keyword evidence="2" id="KW-1185">Reference proteome</keyword>
<gene>
    <name evidence="1" type="ORF">NLS_LOCUS2085</name>
</gene>